<dbReference type="Proteomes" id="UP000008975">
    <property type="component" value="Chromosome"/>
</dbReference>
<dbReference type="AlphaFoldDB" id="E8NBJ3"/>
<accession>E8NBJ3</accession>
<name>E8NBJ3_MICTS</name>
<evidence type="ECO:0000313" key="2">
    <source>
        <dbReference type="Proteomes" id="UP000008975"/>
    </source>
</evidence>
<dbReference type="KEGG" id="mts:MTES_0489"/>
<sequence length="99" mass="10960">MCRLEEHRPREHRDAVELARLAHHPVDGVEVGGIQNGIRLDDRGVPGRGQDTVSRIAESRRGRTPDVAGGRDEEEGRHAAIMAPPDIGERGLDNLVSRW</sequence>
<gene>
    <name evidence="1" type="ordered locus">MTES_0489</name>
</gene>
<organism evidence="1 2">
    <name type="scientific">Microbacterium testaceum (strain StLB037)</name>
    <dbReference type="NCBI Taxonomy" id="979556"/>
    <lineage>
        <taxon>Bacteria</taxon>
        <taxon>Bacillati</taxon>
        <taxon>Actinomycetota</taxon>
        <taxon>Actinomycetes</taxon>
        <taxon>Micrococcales</taxon>
        <taxon>Microbacteriaceae</taxon>
        <taxon>Microbacterium</taxon>
    </lineage>
</organism>
<evidence type="ECO:0000313" key="1">
    <source>
        <dbReference type="EMBL" id="BAJ73453.1"/>
    </source>
</evidence>
<dbReference type="EMBL" id="AP012052">
    <property type="protein sequence ID" value="BAJ73453.1"/>
    <property type="molecule type" value="Genomic_DNA"/>
</dbReference>
<reference evidence="1 2" key="1">
    <citation type="journal article" date="2011" name="J. Bacteriol.">
        <title>Genome sequence of Microbacterium testaceum StLB037, an N-acylhomoserine lactone-degrading bacterium isolated from potato leaves.</title>
        <authorList>
            <person name="Morohoshi T."/>
            <person name="Wang W.-Z."/>
            <person name="Someya N."/>
            <person name="Ikeda T."/>
        </authorList>
    </citation>
    <scope>NUCLEOTIDE SEQUENCE [LARGE SCALE GENOMIC DNA]</scope>
    <source>
        <strain evidence="1 2">StLB037</strain>
    </source>
</reference>
<proteinExistence type="predicted"/>
<dbReference type="HOGENOM" id="CLU_2317143_0_0_11"/>
<protein>
    <submittedName>
        <fullName evidence="1">Uncharacterized protein</fullName>
    </submittedName>
</protein>
<reference key="2">
    <citation type="submission" date="2011-02" db="EMBL/GenBank/DDBJ databases">
        <title>Genome sequence of Microbacterium testaceum StLB037.</title>
        <authorList>
            <person name="Morohoshi T."/>
            <person name="Wang W.Z."/>
            <person name="Someya N."/>
            <person name="Ikeda T."/>
        </authorList>
    </citation>
    <scope>NUCLEOTIDE SEQUENCE</scope>
    <source>
        <strain>StLB037</strain>
    </source>
</reference>